<keyword evidence="2" id="KW-1185">Reference proteome</keyword>
<comment type="caution">
    <text evidence="1">The sequence shown here is derived from an EMBL/GenBank/DDBJ whole genome shotgun (WGS) entry which is preliminary data.</text>
</comment>
<dbReference type="RefSeq" id="WP_301197360.1">
    <property type="nucleotide sequence ID" value="NZ_JAPDPI010000001.1"/>
</dbReference>
<dbReference type="EMBL" id="JAPDPI010000001">
    <property type="protein sequence ID" value="MCW3804137.1"/>
    <property type="molecule type" value="Genomic_DNA"/>
</dbReference>
<gene>
    <name evidence="1" type="ORF">OM074_00800</name>
</gene>
<accession>A0AAE3MBL8</accession>
<evidence type="ECO:0000313" key="1">
    <source>
        <dbReference type="EMBL" id="MCW3804137.1"/>
    </source>
</evidence>
<dbReference type="GO" id="GO:0005975">
    <property type="term" value="P:carbohydrate metabolic process"/>
    <property type="evidence" value="ECO:0007669"/>
    <property type="project" value="InterPro"/>
</dbReference>
<dbReference type="SUPFAM" id="SSF88713">
    <property type="entry name" value="Glycoside hydrolase/deacetylase"/>
    <property type="match status" value="1"/>
</dbReference>
<dbReference type="Proteomes" id="UP001207408">
    <property type="component" value="Unassembled WGS sequence"/>
</dbReference>
<evidence type="ECO:0000313" key="2">
    <source>
        <dbReference type="Proteomes" id="UP001207408"/>
    </source>
</evidence>
<dbReference type="AlphaFoldDB" id="A0AAE3MBL8"/>
<sequence length="370" mass="43283">MNFKEIIKTNLKNIPGKHIKKKYVVIECDDWGGIRMPSKKVHEKIIKSGLNIKPSRYDYDTLASSEDLQILFECLEQVKDSKGNSAVITAVCNMTNPDFDKIKESGYKTYFYEPFTHTLEKYYDNNVFNIWRQGIDRGIFFPELHGREHISVQVWMEELRQGNEELRTAFDHGFVSLCLSNIHKEVQGFRPEFFFASEHHIPFLKQSIFDAVKIFETTFEFKPEVFAPSNLVFHPIFEKSLAKSGIKYLYVNRNMTIPDSRGSIKVKKYTPGKKTNDGLIYYTRNCVFEPTEKNYRGIEYTLKQIEASFRWGKPANISTHRANFMGTICKENRDAGISELEKLLKQIVKKWPDVEFVTSREAMNNYFYLL</sequence>
<name>A0AAE3MBL8_9BACT</name>
<proteinExistence type="predicted"/>
<reference evidence="1" key="1">
    <citation type="submission" date="2022-10" db="EMBL/GenBank/DDBJ databases">
        <authorList>
            <person name="Yu W.X."/>
        </authorList>
    </citation>
    <scope>NUCLEOTIDE SEQUENCE</scope>
    <source>
        <strain evidence="1">D04</strain>
    </source>
</reference>
<organism evidence="1 2">
    <name type="scientific">Plebeiibacterium marinum</name>
    <dbReference type="NCBI Taxonomy" id="2992111"/>
    <lineage>
        <taxon>Bacteria</taxon>
        <taxon>Pseudomonadati</taxon>
        <taxon>Bacteroidota</taxon>
        <taxon>Bacteroidia</taxon>
        <taxon>Marinilabiliales</taxon>
        <taxon>Marinilabiliaceae</taxon>
        <taxon>Plebeiibacterium</taxon>
    </lineage>
</organism>
<protein>
    <recommendedName>
        <fullName evidence="3">Polysaccharide (De)acetylase</fullName>
    </recommendedName>
</protein>
<dbReference type="InterPro" id="IPR011330">
    <property type="entry name" value="Glyco_hydro/deAcase_b/a-brl"/>
</dbReference>
<evidence type="ECO:0008006" key="3">
    <source>
        <dbReference type="Google" id="ProtNLM"/>
    </source>
</evidence>